<sequence>MSFSQTLSFSALKEQELQTILTKTRLHHFHSINQSKTCPCHLSHNSPPAGVVYPNTVTRPPPNSPSSHSSDGSFGTVFIVLAVIVVISAIACCLGRLCNRRNQKHKPHKQSHNSHPRQGQAGNMDFQHSISKQQSHGFRPRERERDIEFGFDKNIAASKPAGNGQTRGFKQFGNGDIKFEPKVGGV</sequence>
<keyword evidence="2" id="KW-1185">Reference proteome</keyword>
<evidence type="ECO:0000313" key="2">
    <source>
        <dbReference type="Proteomes" id="UP001164250"/>
    </source>
</evidence>
<evidence type="ECO:0000313" key="1">
    <source>
        <dbReference type="EMBL" id="KAJ0094590.1"/>
    </source>
</evidence>
<name>A0ACC1B6J5_9ROSI</name>
<dbReference type="Proteomes" id="UP001164250">
    <property type="component" value="Chromosome 6"/>
</dbReference>
<gene>
    <name evidence="1" type="ORF">Patl1_16124</name>
</gene>
<protein>
    <submittedName>
        <fullName evidence="1">Uncharacterized protein</fullName>
    </submittedName>
</protein>
<accession>A0ACC1B6J5</accession>
<organism evidence="1 2">
    <name type="scientific">Pistacia atlantica</name>
    <dbReference type="NCBI Taxonomy" id="434234"/>
    <lineage>
        <taxon>Eukaryota</taxon>
        <taxon>Viridiplantae</taxon>
        <taxon>Streptophyta</taxon>
        <taxon>Embryophyta</taxon>
        <taxon>Tracheophyta</taxon>
        <taxon>Spermatophyta</taxon>
        <taxon>Magnoliopsida</taxon>
        <taxon>eudicotyledons</taxon>
        <taxon>Gunneridae</taxon>
        <taxon>Pentapetalae</taxon>
        <taxon>rosids</taxon>
        <taxon>malvids</taxon>
        <taxon>Sapindales</taxon>
        <taxon>Anacardiaceae</taxon>
        <taxon>Pistacia</taxon>
    </lineage>
</organism>
<comment type="caution">
    <text evidence="1">The sequence shown here is derived from an EMBL/GenBank/DDBJ whole genome shotgun (WGS) entry which is preliminary data.</text>
</comment>
<reference evidence="2" key="1">
    <citation type="journal article" date="2023" name="G3 (Bethesda)">
        <title>Genome assembly and association tests identify interacting loci associated with vigor, precocity, and sex in interspecific pistachio rootstocks.</title>
        <authorList>
            <person name="Palmer W."/>
            <person name="Jacygrad E."/>
            <person name="Sagayaradj S."/>
            <person name="Cavanaugh K."/>
            <person name="Han R."/>
            <person name="Bertier L."/>
            <person name="Beede B."/>
            <person name="Kafkas S."/>
            <person name="Golino D."/>
            <person name="Preece J."/>
            <person name="Michelmore R."/>
        </authorList>
    </citation>
    <scope>NUCLEOTIDE SEQUENCE [LARGE SCALE GENOMIC DNA]</scope>
</reference>
<dbReference type="EMBL" id="CM047902">
    <property type="protein sequence ID" value="KAJ0094590.1"/>
    <property type="molecule type" value="Genomic_DNA"/>
</dbReference>
<proteinExistence type="predicted"/>